<dbReference type="PANTHER" id="PTHR40866:SF1">
    <property type="entry name" value="BED-TYPE DOMAIN-CONTAINING PROTEIN"/>
    <property type="match status" value="1"/>
</dbReference>
<evidence type="ECO:0008006" key="3">
    <source>
        <dbReference type="Google" id="ProtNLM"/>
    </source>
</evidence>
<comment type="caution">
    <text evidence="1">The sequence shown here is derived from an EMBL/GenBank/DDBJ whole genome shotgun (WGS) entry which is preliminary data.</text>
</comment>
<gene>
    <name evidence="1" type="ORF">PHMEG_00012618</name>
</gene>
<keyword evidence="2" id="KW-1185">Reference proteome</keyword>
<dbReference type="OrthoDB" id="109974at2759"/>
<dbReference type="PANTHER" id="PTHR40866">
    <property type="entry name" value="BED-TYPE DOMAIN-CONTAINING PROTEIN"/>
    <property type="match status" value="1"/>
</dbReference>
<dbReference type="EMBL" id="NBNE01001449">
    <property type="protein sequence ID" value="OWZ13971.1"/>
    <property type="molecule type" value="Genomic_DNA"/>
</dbReference>
<accession>A0A225W8A0</accession>
<proteinExistence type="predicted"/>
<name>A0A225W8A0_9STRA</name>
<evidence type="ECO:0000313" key="1">
    <source>
        <dbReference type="EMBL" id="OWZ13971.1"/>
    </source>
</evidence>
<evidence type="ECO:0000313" key="2">
    <source>
        <dbReference type="Proteomes" id="UP000198211"/>
    </source>
</evidence>
<dbReference type="AlphaFoldDB" id="A0A225W8A0"/>
<reference evidence="2" key="1">
    <citation type="submission" date="2017-03" db="EMBL/GenBank/DDBJ databases">
        <title>Phytopthora megakarya and P. palmivora, two closely related causual agents of cacao black pod achieved similar genome size and gene model numbers by different mechanisms.</title>
        <authorList>
            <person name="Ali S."/>
            <person name="Shao J."/>
            <person name="Larry D.J."/>
            <person name="Kronmiller B."/>
            <person name="Shen D."/>
            <person name="Strem M.D."/>
            <person name="Melnick R.L."/>
            <person name="Guiltinan M.J."/>
            <person name="Tyler B.M."/>
            <person name="Meinhardt L.W."/>
            <person name="Bailey B.A."/>
        </authorList>
    </citation>
    <scope>NUCLEOTIDE SEQUENCE [LARGE SCALE GENOMIC DNA]</scope>
    <source>
        <strain evidence="2">zdho120</strain>
    </source>
</reference>
<protein>
    <recommendedName>
        <fullName evidence="3">HAT C-terminal dimerisation domain-containing protein</fullName>
    </recommendedName>
</protein>
<organism evidence="1 2">
    <name type="scientific">Phytophthora megakarya</name>
    <dbReference type="NCBI Taxonomy" id="4795"/>
    <lineage>
        <taxon>Eukaryota</taxon>
        <taxon>Sar</taxon>
        <taxon>Stramenopiles</taxon>
        <taxon>Oomycota</taxon>
        <taxon>Peronosporomycetes</taxon>
        <taxon>Peronosporales</taxon>
        <taxon>Peronosporaceae</taxon>
        <taxon>Phytophthora</taxon>
    </lineage>
</organism>
<sequence length="263" mass="29449">MIGCASHRFNLAMQATLREHSDVLDKVHLLMTKLNTIKNRHWLRELGALIPVFRNSTRWSSTLSMVERYFKSNGVLENIDDDPHCSRQYQVEGACEQEVADGIAVAVDVRLLFDHVIKHFPGTAAGLSPTASLVKFPDFENGVVKLLPGKQSKLSRSERVAVAKLLLPTDCEPKIQTKKRSFAETALANDKPAPSSEDLKWIPPTSNDVKRLSSRAGIVFSRLRRGMSPTTLESVMFLQQSRSLWDGNVVADAIERSKKKQRV</sequence>
<dbReference type="Proteomes" id="UP000198211">
    <property type="component" value="Unassembled WGS sequence"/>
</dbReference>